<dbReference type="EnsemblPlants" id="TuG1812G0700002179.01.T02">
    <property type="protein sequence ID" value="TuG1812G0700002179.01.T02"/>
    <property type="gene ID" value="TuG1812G0700002179.01"/>
</dbReference>
<organism evidence="2 3">
    <name type="scientific">Triticum urartu</name>
    <name type="common">Red wild einkorn</name>
    <name type="synonym">Crithodium urartu</name>
    <dbReference type="NCBI Taxonomy" id="4572"/>
    <lineage>
        <taxon>Eukaryota</taxon>
        <taxon>Viridiplantae</taxon>
        <taxon>Streptophyta</taxon>
        <taxon>Embryophyta</taxon>
        <taxon>Tracheophyta</taxon>
        <taxon>Spermatophyta</taxon>
        <taxon>Magnoliopsida</taxon>
        <taxon>Liliopsida</taxon>
        <taxon>Poales</taxon>
        <taxon>Poaceae</taxon>
        <taxon>BOP clade</taxon>
        <taxon>Pooideae</taxon>
        <taxon>Triticodae</taxon>
        <taxon>Triticeae</taxon>
        <taxon>Triticinae</taxon>
        <taxon>Triticum</taxon>
    </lineage>
</organism>
<accession>A0A8R7R1L4</accession>
<protein>
    <submittedName>
        <fullName evidence="2">Uncharacterized protein</fullName>
    </submittedName>
</protein>
<dbReference type="Proteomes" id="UP000015106">
    <property type="component" value="Chromosome 7"/>
</dbReference>
<gene>
    <name evidence="2" type="primary">LOC125522332</name>
</gene>
<feature type="region of interest" description="Disordered" evidence="1">
    <location>
        <begin position="1"/>
        <end position="68"/>
    </location>
</feature>
<dbReference type="AlphaFoldDB" id="A0A8R7R1L4"/>
<evidence type="ECO:0000313" key="3">
    <source>
        <dbReference type="Proteomes" id="UP000015106"/>
    </source>
</evidence>
<evidence type="ECO:0000256" key="1">
    <source>
        <dbReference type="SAM" id="MobiDB-lite"/>
    </source>
</evidence>
<reference evidence="3" key="1">
    <citation type="journal article" date="2013" name="Nature">
        <title>Draft genome of the wheat A-genome progenitor Triticum urartu.</title>
        <authorList>
            <person name="Ling H.Q."/>
            <person name="Zhao S."/>
            <person name="Liu D."/>
            <person name="Wang J."/>
            <person name="Sun H."/>
            <person name="Zhang C."/>
            <person name="Fan H."/>
            <person name="Li D."/>
            <person name="Dong L."/>
            <person name="Tao Y."/>
            <person name="Gao C."/>
            <person name="Wu H."/>
            <person name="Li Y."/>
            <person name="Cui Y."/>
            <person name="Guo X."/>
            <person name="Zheng S."/>
            <person name="Wang B."/>
            <person name="Yu K."/>
            <person name="Liang Q."/>
            <person name="Yang W."/>
            <person name="Lou X."/>
            <person name="Chen J."/>
            <person name="Feng M."/>
            <person name="Jian J."/>
            <person name="Zhang X."/>
            <person name="Luo G."/>
            <person name="Jiang Y."/>
            <person name="Liu J."/>
            <person name="Wang Z."/>
            <person name="Sha Y."/>
            <person name="Zhang B."/>
            <person name="Wu H."/>
            <person name="Tang D."/>
            <person name="Shen Q."/>
            <person name="Xue P."/>
            <person name="Zou S."/>
            <person name="Wang X."/>
            <person name="Liu X."/>
            <person name="Wang F."/>
            <person name="Yang Y."/>
            <person name="An X."/>
            <person name="Dong Z."/>
            <person name="Zhang K."/>
            <person name="Zhang X."/>
            <person name="Luo M.C."/>
            <person name="Dvorak J."/>
            <person name="Tong Y."/>
            <person name="Wang J."/>
            <person name="Yang H."/>
            <person name="Li Z."/>
            <person name="Wang D."/>
            <person name="Zhang A."/>
            <person name="Wang J."/>
        </authorList>
    </citation>
    <scope>NUCLEOTIDE SEQUENCE</scope>
    <source>
        <strain evidence="3">cv. G1812</strain>
    </source>
</reference>
<keyword evidence="3" id="KW-1185">Reference proteome</keyword>
<reference evidence="2" key="3">
    <citation type="submission" date="2022-06" db="UniProtKB">
        <authorList>
            <consortium name="EnsemblPlants"/>
        </authorList>
    </citation>
    <scope>IDENTIFICATION</scope>
</reference>
<dbReference type="Gramene" id="TuG1812G0700002179.01.T02">
    <property type="protein sequence ID" value="TuG1812G0700002179.01.T02"/>
    <property type="gene ID" value="TuG1812G0700002179.01"/>
</dbReference>
<reference evidence="2" key="2">
    <citation type="submission" date="2018-03" db="EMBL/GenBank/DDBJ databases">
        <title>The Triticum urartu genome reveals the dynamic nature of wheat genome evolution.</title>
        <authorList>
            <person name="Ling H."/>
            <person name="Ma B."/>
            <person name="Shi X."/>
            <person name="Liu H."/>
            <person name="Dong L."/>
            <person name="Sun H."/>
            <person name="Cao Y."/>
            <person name="Gao Q."/>
            <person name="Zheng S."/>
            <person name="Li Y."/>
            <person name="Yu Y."/>
            <person name="Du H."/>
            <person name="Qi M."/>
            <person name="Li Y."/>
            <person name="Yu H."/>
            <person name="Cui Y."/>
            <person name="Wang N."/>
            <person name="Chen C."/>
            <person name="Wu H."/>
            <person name="Zhao Y."/>
            <person name="Zhang J."/>
            <person name="Li Y."/>
            <person name="Zhou W."/>
            <person name="Zhang B."/>
            <person name="Hu W."/>
            <person name="Eijk M."/>
            <person name="Tang J."/>
            <person name="Witsenboer H."/>
            <person name="Zhao S."/>
            <person name="Li Z."/>
            <person name="Zhang A."/>
            <person name="Wang D."/>
            <person name="Liang C."/>
        </authorList>
    </citation>
    <scope>NUCLEOTIDE SEQUENCE [LARGE SCALE GENOMIC DNA]</scope>
    <source>
        <strain evidence="2">cv. G1812</strain>
    </source>
</reference>
<proteinExistence type="predicted"/>
<evidence type="ECO:0000313" key="2">
    <source>
        <dbReference type="EnsemblPlants" id="TuG1812G0700002179.01.T02"/>
    </source>
</evidence>
<sequence>RFFFSRSKHKLSPGPDPREGSSLANAALFKARQTPSRKPPDPDETTPQRGEALASGQRRRRSDGVLRLMGRVRRPVRAALPRRPHHHSLLYEVPALRREARAQGHRRPRGDFAISA</sequence>
<feature type="compositionally biased region" description="Basic residues" evidence="1">
    <location>
        <begin position="1"/>
        <end position="11"/>
    </location>
</feature>
<name>A0A8R7R1L4_TRIUA</name>